<evidence type="ECO:0000256" key="17">
    <source>
        <dbReference type="ARBA" id="ARBA00047169"/>
    </source>
</evidence>
<keyword evidence="13" id="KW-0325">Glycoprotein</keyword>
<keyword evidence="5 21" id="KW-0808">Transferase</keyword>
<evidence type="ECO:0000256" key="12">
    <source>
        <dbReference type="ARBA" id="ARBA00023145"/>
    </source>
</evidence>
<evidence type="ECO:0000313" key="23">
    <source>
        <dbReference type="Proteomes" id="UP000052978"/>
    </source>
</evidence>
<evidence type="ECO:0000256" key="4">
    <source>
        <dbReference type="ARBA" id="ARBA00022553"/>
    </source>
</evidence>
<comment type="subcellular location">
    <subcellularLocation>
        <location evidence="1 21">Membrane</location>
        <topology evidence="1 21">Single-pass type II membrane protein</topology>
    </subcellularLocation>
</comment>
<comment type="catalytic activity">
    <reaction evidence="15">
        <text>an S-substituted glutathione + H2O = an S-substituted L-cysteinylglycine + L-glutamate</text>
        <dbReference type="Rhea" id="RHEA:59468"/>
        <dbReference type="ChEBI" id="CHEBI:15377"/>
        <dbReference type="ChEBI" id="CHEBI:29985"/>
        <dbReference type="ChEBI" id="CHEBI:90779"/>
        <dbReference type="ChEBI" id="CHEBI:143103"/>
        <dbReference type="EC" id="3.4.19.13"/>
    </reaction>
    <physiologicalReaction direction="left-to-right" evidence="15">
        <dbReference type="Rhea" id="RHEA:59469"/>
    </physiologicalReaction>
</comment>
<dbReference type="AlphaFoldDB" id="S7NFT3"/>
<dbReference type="Pfam" id="PF01019">
    <property type="entry name" value="G_glu_transpept"/>
    <property type="match status" value="1"/>
</dbReference>
<comment type="function">
    <text evidence="21">Cleaves the gamma-glutamyl peptide bond of glutathione and glutathione conjugates.</text>
</comment>
<dbReference type="PANTHER" id="PTHR11686">
    <property type="entry name" value="GAMMA GLUTAMYL TRANSPEPTIDASE"/>
    <property type="match status" value="1"/>
</dbReference>
<feature type="binding site" evidence="20">
    <location>
        <position position="130"/>
    </location>
    <ligand>
        <name>L-glutamate</name>
        <dbReference type="ChEBI" id="CHEBI:29985"/>
    </ligand>
</feature>
<keyword evidence="23" id="KW-1185">Reference proteome</keyword>
<evidence type="ECO:0000256" key="18">
    <source>
        <dbReference type="ARBA" id="ARBA00051446"/>
    </source>
</evidence>
<dbReference type="FunFam" id="1.10.246.130:FF:000003">
    <property type="entry name" value="Glutathione hydrolase 7"/>
    <property type="match status" value="1"/>
</dbReference>
<feature type="binding site" evidence="20">
    <location>
        <position position="490"/>
    </location>
    <ligand>
        <name>L-glutamate</name>
        <dbReference type="ChEBI" id="CHEBI:29985"/>
    </ligand>
</feature>
<dbReference type="Gene3D" id="1.10.246.130">
    <property type="match status" value="1"/>
</dbReference>
<keyword evidence="4" id="KW-0597">Phosphoprotein</keyword>
<dbReference type="GO" id="GO:0006751">
    <property type="term" value="P:glutathione catabolic process"/>
    <property type="evidence" value="ECO:0007669"/>
    <property type="project" value="UniProtKB-UniRule"/>
</dbReference>
<evidence type="ECO:0000256" key="3">
    <source>
        <dbReference type="ARBA" id="ARBA00009381"/>
    </source>
</evidence>
<evidence type="ECO:0000256" key="16">
    <source>
        <dbReference type="ARBA" id="ARBA00033701"/>
    </source>
</evidence>
<dbReference type="EMBL" id="KE164215">
    <property type="protein sequence ID" value="EPQ16131.1"/>
    <property type="molecule type" value="Genomic_DNA"/>
</dbReference>
<dbReference type="Gene3D" id="3.60.20.40">
    <property type="match status" value="1"/>
</dbReference>
<dbReference type="GO" id="GO:0103068">
    <property type="term" value="F:leukotriene C4 gamma-glutamyl transferase activity"/>
    <property type="evidence" value="ECO:0007669"/>
    <property type="project" value="UniProtKB-EC"/>
</dbReference>
<evidence type="ECO:0000256" key="20">
    <source>
        <dbReference type="PIRSR" id="PIRSR600101-2"/>
    </source>
</evidence>
<keyword evidence="12" id="KW-0865">Zymogen</keyword>
<evidence type="ECO:0000256" key="15">
    <source>
        <dbReference type="ARBA" id="ARBA00033643"/>
    </source>
</evidence>
<sequence length="586" mass="62330">MGSQDGSPLRETRKDPFSAAAAECSCRQDGLTVIVTACLTFATGVTVALIMQIYFGDPQILHQGAVVTDAARCTSLGIEVLSKQGSSVDAAVAAALCLGIVAPHSSGLGGGGVMLVHDIRRNESHLIDFRESAPGALREEALQRSWETKPGLLVGVPGMVKGLHEAHQLYGRLPWYQVLAFAAAVAQDGFNVTHDLARALAEQLPPDASEHFHETFLPSGRPPLPGSLMQRPDLAMVLDLLGTYGPAAFYAGGNLTLEMVAEAQHAGGVITEEDFSNYSALVEKPVCGVYRGHLVLSPPPPHTGPALISALNILEGFNLTSLVSREQALHWVAETLKIALALASRLGDPIYDSTIIESMDDMLSKVEAAYLRGHINDSQAAPAPLLPVYELDGAPTAAQVLIMGPDDFIVAMVSSLNRPFGSGLITPSGILLNSQMLDFSWPNRTANHSAPSLENSVQPGKRPLSFLLPTVVRPAEGLCGTYLALGANGAARGLSGLTQVLLNVLSLNRNLSDSLAHGRLHPDLQSNLLQVDSEFTEEEIEFLEARGHHVEKVDVLSWVHGSRRTNNFIIGVKDPRSPDAAGATIL</sequence>
<proteinExistence type="inferred from homology"/>
<keyword evidence="11 21" id="KW-0472">Membrane</keyword>
<comment type="function">
    <text evidence="19">Hydrolyzes and transfers gamma-glutamyl moieties from glutathione and other gamma-glutamyl compounds to acceptors.</text>
</comment>
<dbReference type="FunFam" id="3.60.20.40:FF:000002">
    <property type="entry name" value="gamma-glutamyltransferase 7"/>
    <property type="match status" value="1"/>
</dbReference>
<feature type="binding site" evidence="20">
    <location>
        <position position="438"/>
    </location>
    <ligand>
        <name>L-glutamate</name>
        <dbReference type="ChEBI" id="CHEBI:29985"/>
    </ligand>
</feature>
<dbReference type="UniPathway" id="UPA00204"/>
<evidence type="ECO:0000256" key="10">
    <source>
        <dbReference type="ARBA" id="ARBA00022989"/>
    </source>
</evidence>
<evidence type="ECO:0000256" key="19">
    <source>
        <dbReference type="ARBA" id="ARBA00054903"/>
    </source>
</evidence>
<dbReference type="eggNOG" id="KOG2410">
    <property type="taxonomic scope" value="Eukaryota"/>
</dbReference>
<dbReference type="GO" id="GO:0006750">
    <property type="term" value="P:glutathione biosynthetic process"/>
    <property type="evidence" value="ECO:0007669"/>
    <property type="project" value="UniProtKB-KW"/>
</dbReference>
<dbReference type="EC" id="2.3.2.2" evidence="21"/>
<dbReference type="InterPro" id="IPR029055">
    <property type="entry name" value="Ntn_hydrolases_N"/>
</dbReference>
<dbReference type="InterPro" id="IPR043137">
    <property type="entry name" value="GGT_ssub_C"/>
</dbReference>
<organism evidence="22 23">
    <name type="scientific">Myotis brandtii</name>
    <name type="common">Brandt's bat</name>
    <dbReference type="NCBI Taxonomy" id="109478"/>
    <lineage>
        <taxon>Eukaryota</taxon>
        <taxon>Metazoa</taxon>
        <taxon>Chordata</taxon>
        <taxon>Craniata</taxon>
        <taxon>Vertebrata</taxon>
        <taxon>Euteleostomi</taxon>
        <taxon>Mammalia</taxon>
        <taxon>Eutheria</taxon>
        <taxon>Laurasiatheria</taxon>
        <taxon>Chiroptera</taxon>
        <taxon>Yangochiroptera</taxon>
        <taxon>Vespertilionidae</taxon>
        <taxon>Myotis</taxon>
    </lineage>
</organism>
<comment type="pathway">
    <text evidence="2 21">Sulfur metabolism; glutathione metabolism.</text>
</comment>
<comment type="subunit">
    <text evidence="17">Heterodimer composed of the light and heavy chains. The active site is located in the light chain.</text>
</comment>
<evidence type="ECO:0000256" key="1">
    <source>
        <dbReference type="ARBA" id="ARBA00004606"/>
    </source>
</evidence>
<keyword evidence="6" id="KW-0317">Glutathione biosynthesis</keyword>
<reference evidence="22 23" key="1">
    <citation type="journal article" date="2013" name="Nat. Commun.">
        <title>Genome analysis reveals insights into physiology and longevity of the Brandt's bat Myotis brandtii.</title>
        <authorList>
            <person name="Seim I."/>
            <person name="Fang X."/>
            <person name="Xiong Z."/>
            <person name="Lobanov A.V."/>
            <person name="Huang Z."/>
            <person name="Ma S."/>
            <person name="Feng Y."/>
            <person name="Turanov A.A."/>
            <person name="Zhu Y."/>
            <person name="Lenz T.L."/>
            <person name="Gerashchenko M.V."/>
            <person name="Fan D."/>
            <person name="Hee Yim S."/>
            <person name="Yao X."/>
            <person name="Jordan D."/>
            <person name="Xiong Y."/>
            <person name="Ma Y."/>
            <person name="Lyapunov A.N."/>
            <person name="Chen G."/>
            <person name="Kulakova O.I."/>
            <person name="Sun Y."/>
            <person name="Lee S.G."/>
            <person name="Bronson R.T."/>
            <person name="Moskalev A.A."/>
            <person name="Sunyaev S.R."/>
            <person name="Zhang G."/>
            <person name="Krogh A."/>
            <person name="Wang J."/>
            <person name="Gladyshev V.N."/>
        </authorList>
    </citation>
    <scope>NUCLEOTIDE SEQUENCE [LARGE SCALE GENOMIC DNA]</scope>
</reference>
<dbReference type="Proteomes" id="UP000052978">
    <property type="component" value="Unassembled WGS sequence"/>
</dbReference>
<evidence type="ECO:0000256" key="7">
    <source>
        <dbReference type="ARBA" id="ARBA00022692"/>
    </source>
</evidence>
<keyword evidence="9" id="KW-0735">Signal-anchor</keyword>
<evidence type="ECO:0000256" key="6">
    <source>
        <dbReference type="ARBA" id="ARBA00022684"/>
    </source>
</evidence>
<keyword evidence="7 21" id="KW-0812">Transmembrane</keyword>
<dbReference type="GO" id="GO:0036374">
    <property type="term" value="F:glutathione hydrolase activity"/>
    <property type="evidence" value="ECO:0007669"/>
    <property type="project" value="UniProtKB-UniRule"/>
</dbReference>
<evidence type="ECO:0000256" key="13">
    <source>
        <dbReference type="ARBA" id="ARBA00023180"/>
    </source>
</evidence>
<protein>
    <recommendedName>
        <fullName evidence="21">Glutathione hydrolase</fullName>
        <ecNumber evidence="21">2.3.2.2</ecNumber>
        <ecNumber evidence="21">3.4.19.13</ecNumber>
    </recommendedName>
    <alternativeName>
        <fullName evidence="21">Gamma-glutamyltransferase</fullName>
    </alternativeName>
    <alternativeName>
        <fullName evidence="21">Gamma-glutamyltranspeptidase</fullName>
    </alternativeName>
</protein>
<dbReference type="SUPFAM" id="SSF56235">
    <property type="entry name" value="N-terminal nucleophile aminohydrolases (Ntn hydrolases)"/>
    <property type="match status" value="1"/>
</dbReference>
<dbReference type="GO" id="GO:0005886">
    <property type="term" value="C:plasma membrane"/>
    <property type="evidence" value="ECO:0007669"/>
    <property type="project" value="TreeGrafter"/>
</dbReference>
<evidence type="ECO:0000256" key="14">
    <source>
        <dbReference type="ARBA" id="ARBA00023315"/>
    </source>
</evidence>
<comment type="catalytic activity">
    <reaction evidence="18">
        <text>an N-terminal (5-L-glutamyl)-[peptide] + an alpha-amino acid = 5-L-glutamyl amino acid + an N-terminal L-alpha-aminoacyl-[peptide]</text>
        <dbReference type="Rhea" id="RHEA:23904"/>
        <dbReference type="Rhea" id="RHEA-COMP:9780"/>
        <dbReference type="Rhea" id="RHEA-COMP:9795"/>
        <dbReference type="ChEBI" id="CHEBI:77644"/>
        <dbReference type="ChEBI" id="CHEBI:78597"/>
        <dbReference type="ChEBI" id="CHEBI:78599"/>
        <dbReference type="ChEBI" id="CHEBI:78608"/>
        <dbReference type="EC" id="2.3.2.2"/>
    </reaction>
    <physiologicalReaction direction="left-to-right" evidence="18">
        <dbReference type="Rhea" id="RHEA:23905"/>
    </physiologicalReaction>
</comment>
<dbReference type="PRINTS" id="PR01210">
    <property type="entry name" value="GGTRANSPTASE"/>
</dbReference>
<keyword evidence="8 21" id="KW-0378">Hydrolase</keyword>
<evidence type="ECO:0000256" key="8">
    <source>
        <dbReference type="ARBA" id="ARBA00022801"/>
    </source>
</evidence>
<evidence type="ECO:0000256" key="9">
    <source>
        <dbReference type="ARBA" id="ARBA00022968"/>
    </source>
</evidence>
<evidence type="ECO:0000256" key="5">
    <source>
        <dbReference type="ARBA" id="ARBA00022679"/>
    </source>
</evidence>
<dbReference type="MEROPS" id="T03.017"/>
<name>S7NFT3_MYOBR</name>
<dbReference type="EC" id="3.4.19.13" evidence="21"/>
<feature type="binding site" evidence="20">
    <location>
        <begin position="415"/>
        <end position="417"/>
    </location>
    <ligand>
        <name>L-glutamate</name>
        <dbReference type="ChEBI" id="CHEBI:29985"/>
    </ligand>
</feature>
<keyword evidence="10 21" id="KW-1133">Transmembrane helix</keyword>
<keyword evidence="14 21" id="KW-0012">Acyltransferase</keyword>
<accession>S7NFT3</accession>
<evidence type="ECO:0000256" key="21">
    <source>
        <dbReference type="RuleBase" id="RU368068"/>
    </source>
</evidence>
<evidence type="ECO:0000313" key="22">
    <source>
        <dbReference type="EMBL" id="EPQ16131.1"/>
    </source>
</evidence>
<dbReference type="InterPro" id="IPR043138">
    <property type="entry name" value="GGT_lsub"/>
</dbReference>
<comment type="similarity">
    <text evidence="3">Belongs to the gamma-glutamyltransferase family.</text>
</comment>
<evidence type="ECO:0000256" key="11">
    <source>
        <dbReference type="ARBA" id="ARBA00023136"/>
    </source>
</evidence>
<comment type="catalytic activity">
    <reaction evidence="16">
        <text>glutathione + H2O = L-cysteinylglycine + L-glutamate</text>
        <dbReference type="Rhea" id="RHEA:28807"/>
        <dbReference type="ChEBI" id="CHEBI:15377"/>
        <dbReference type="ChEBI" id="CHEBI:29985"/>
        <dbReference type="ChEBI" id="CHEBI:57925"/>
        <dbReference type="ChEBI" id="CHEBI:61694"/>
        <dbReference type="EC" id="3.4.19.13"/>
    </reaction>
    <physiologicalReaction direction="left-to-right" evidence="16">
        <dbReference type="Rhea" id="RHEA:28808"/>
    </physiologicalReaction>
</comment>
<evidence type="ECO:0000256" key="2">
    <source>
        <dbReference type="ARBA" id="ARBA00005115"/>
    </source>
</evidence>
<gene>
    <name evidence="22" type="ORF">D623_10023706</name>
</gene>
<dbReference type="InterPro" id="IPR000101">
    <property type="entry name" value="GGT_peptidase"/>
</dbReference>
<dbReference type="PANTHER" id="PTHR11686:SF54">
    <property type="entry name" value="GLUTATHIONE HYDROLASE 7"/>
    <property type="match status" value="1"/>
</dbReference>
<feature type="transmembrane region" description="Helical" evidence="21">
    <location>
        <begin position="31"/>
        <end position="55"/>
    </location>
</feature>